<dbReference type="Pfam" id="PF07744">
    <property type="entry name" value="SPOC"/>
    <property type="match status" value="1"/>
</dbReference>
<comment type="similarity">
    <text evidence="2">Belongs to the BYE1 family.</text>
</comment>
<dbReference type="Pfam" id="PF07500">
    <property type="entry name" value="TFIIS_M"/>
    <property type="match status" value="1"/>
</dbReference>
<feature type="compositionally biased region" description="Polar residues" evidence="7">
    <location>
        <begin position="268"/>
        <end position="278"/>
    </location>
</feature>
<proteinExistence type="inferred from homology"/>
<dbReference type="InterPro" id="IPR012921">
    <property type="entry name" value="SPOC_C"/>
</dbReference>
<name>A0A8H4RP60_9HELO</name>
<dbReference type="InterPro" id="IPR003618">
    <property type="entry name" value="TFIIS_cen_dom"/>
</dbReference>
<feature type="compositionally biased region" description="Polar residues" evidence="7">
    <location>
        <begin position="747"/>
        <end position="772"/>
    </location>
</feature>
<feature type="compositionally biased region" description="Basic and acidic residues" evidence="7">
    <location>
        <begin position="158"/>
        <end position="174"/>
    </location>
</feature>
<feature type="region of interest" description="Disordered" evidence="7">
    <location>
        <begin position="442"/>
        <end position="515"/>
    </location>
</feature>
<comment type="function">
    <text evidence="1">Negative regulator of transcription elongation.</text>
</comment>
<feature type="compositionally biased region" description="Basic residues" evidence="7">
    <location>
        <begin position="175"/>
        <end position="184"/>
    </location>
</feature>
<evidence type="ECO:0000313" key="10">
    <source>
        <dbReference type="Proteomes" id="UP000566819"/>
    </source>
</evidence>
<dbReference type="InterPro" id="IPR013083">
    <property type="entry name" value="Znf_RING/FYVE/PHD"/>
</dbReference>
<dbReference type="PROSITE" id="PS51321">
    <property type="entry name" value="TFIIS_CENTRAL"/>
    <property type="match status" value="1"/>
</dbReference>
<evidence type="ECO:0000256" key="7">
    <source>
        <dbReference type="SAM" id="MobiDB-lite"/>
    </source>
</evidence>
<dbReference type="GO" id="GO:0031564">
    <property type="term" value="P:transcription antitermination"/>
    <property type="evidence" value="ECO:0007669"/>
    <property type="project" value="TreeGrafter"/>
</dbReference>
<dbReference type="GO" id="GO:0005634">
    <property type="term" value="C:nucleus"/>
    <property type="evidence" value="ECO:0007669"/>
    <property type="project" value="TreeGrafter"/>
</dbReference>
<dbReference type="AlphaFoldDB" id="A0A8H4RP60"/>
<dbReference type="Pfam" id="PF23257">
    <property type="entry name" value="DUF7071"/>
    <property type="match status" value="1"/>
</dbReference>
<evidence type="ECO:0000313" key="9">
    <source>
        <dbReference type="EMBL" id="KAF4633143.1"/>
    </source>
</evidence>
<dbReference type="GO" id="GO:0000977">
    <property type="term" value="F:RNA polymerase II transcription regulatory region sequence-specific DNA binding"/>
    <property type="evidence" value="ECO:0007669"/>
    <property type="project" value="TreeGrafter"/>
</dbReference>
<feature type="region of interest" description="Disordered" evidence="7">
    <location>
        <begin position="1"/>
        <end position="75"/>
    </location>
</feature>
<evidence type="ECO:0000256" key="5">
    <source>
        <dbReference type="ARBA" id="ARBA00022771"/>
    </source>
</evidence>
<dbReference type="Pfam" id="PF00628">
    <property type="entry name" value="PHD"/>
    <property type="match status" value="1"/>
</dbReference>
<gene>
    <name evidence="9" type="ORF">G7Y89_g4980</name>
</gene>
<dbReference type="InterPro" id="IPR036575">
    <property type="entry name" value="TFIIS_cen_dom_sf"/>
</dbReference>
<dbReference type="PANTHER" id="PTHR11477">
    <property type="entry name" value="TRANSCRIPTION FACTOR S-II ZINC FINGER DOMAIN-CONTAINING PROTEIN"/>
    <property type="match status" value="1"/>
</dbReference>
<keyword evidence="5" id="KW-0863">Zinc-finger</keyword>
<organism evidence="9 10">
    <name type="scientific">Cudoniella acicularis</name>
    <dbReference type="NCBI Taxonomy" id="354080"/>
    <lineage>
        <taxon>Eukaryota</taxon>
        <taxon>Fungi</taxon>
        <taxon>Dikarya</taxon>
        <taxon>Ascomycota</taxon>
        <taxon>Pezizomycotina</taxon>
        <taxon>Leotiomycetes</taxon>
        <taxon>Helotiales</taxon>
        <taxon>Tricladiaceae</taxon>
        <taxon>Cudoniella</taxon>
    </lineage>
</organism>
<dbReference type="CDD" id="cd21538">
    <property type="entry name" value="SPOC_TFIIS"/>
    <property type="match status" value="1"/>
</dbReference>
<dbReference type="InterPro" id="IPR011011">
    <property type="entry name" value="Znf_FYVE_PHD"/>
</dbReference>
<protein>
    <recommendedName>
        <fullName evidence="3">Transcription factor BYE1</fullName>
    </recommendedName>
</protein>
<dbReference type="GO" id="GO:0006362">
    <property type="term" value="P:transcription elongation by RNA polymerase I"/>
    <property type="evidence" value="ECO:0007669"/>
    <property type="project" value="TreeGrafter"/>
</dbReference>
<feature type="compositionally biased region" description="Basic and acidic residues" evidence="7">
    <location>
        <begin position="229"/>
        <end position="240"/>
    </location>
</feature>
<evidence type="ECO:0000256" key="2">
    <source>
        <dbReference type="ARBA" id="ARBA00011050"/>
    </source>
</evidence>
<accession>A0A8H4RP60</accession>
<dbReference type="GO" id="GO:0006368">
    <property type="term" value="P:transcription elongation by RNA polymerase II"/>
    <property type="evidence" value="ECO:0007669"/>
    <property type="project" value="TreeGrafter"/>
</dbReference>
<dbReference type="PROSITE" id="PS01359">
    <property type="entry name" value="ZF_PHD_1"/>
    <property type="match status" value="1"/>
</dbReference>
<dbReference type="SUPFAM" id="SSF46942">
    <property type="entry name" value="Elongation factor TFIIS domain 2"/>
    <property type="match status" value="1"/>
</dbReference>
<dbReference type="SUPFAM" id="SSF57903">
    <property type="entry name" value="FYVE/PHD zinc finger"/>
    <property type="match status" value="1"/>
</dbReference>
<evidence type="ECO:0000256" key="6">
    <source>
        <dbReference type="ARBA" id="ARBA00022833"/>
    </source>
</evidence>
<dbReference type="GO" id="GO:0031440">
    <property type="term" value="P:regulation of mRNA 3'-end processing"/>
    <property type="evidence" value="ECO:0007669"/>
    <property type="project" value="TreeGrafter"/>
</dbReference>
<sequence>MAGKHHFPPSPTHLTEDARGATTSSSTKLTVSCTDEPRRSVRATKGQHTKSLDLLDQPAEPKKKSTKKAAKKAVEKNEDEEVEVIRCVCGAVETGDDEGEPWIACDTCGVWQHNVCVGISRFEEDAPDKYRCEQCDPQFPLHKELLDGLKKGRKLWEERRRIDEQELAEGEKGSKKSKKKSKGKRVSDQSDLSHAANGKAKSPSASIAPPAPPEKKESIARSGSTKRKTRDESHDNESLKVSRVRVHGPEQTTNRSKEPQQKVRKVSSQHVTPQQKSPPSDLPVKIIDLDQARQGTTKLIFKSLQHGVKIAIQKSIYTLSMGDTVDSKAERLSIQVENAIYTTHAEKSEYVKQARAVGFNLKQNQELCNGLLTRTLAPSSLAVMTSDDMASKELKRETAEMKARADKQAILLTDDNAPRVRRTHKGDEIVEGDNFAIAEDTPMSTSRRRSMLDPNADMAARSRENSPGNEVELPENIDDSRSHDDIRSNVIPRQPLVVDTKPIHPPARKASTQADFDINKVFSSVQSPVNTQHIRRPSTHTAPPANGPGVDPEIDKLLQDDDGNDSPPYSPAEYNSDPDIIWRGTVTMDSVAKFPAVAKHIGGADLSSRIPWTDLLQKELRVAGRIDQEKANEYLCSLRYNPPTDVVIVAVTPAGEAAAQDYQELFEYFHTKNRYGVLTNKSVGNIRDTYLVPVPPNPGHIPDFIINLEGHRVPETRSEPMILVVLVIRTEWQPDAHRTLDGGADAQSPSMMSHPQRQMSISGTAPSMSPINPQGTFTTPPIPQTPQFSNPEDQARERRLQEQREGEATAARILGVHIQAPTIAFLMPQAYQMRPLEWEVIKDILEKDQKAQVDLQHLSQVLEARMEGENRKGGPP</sequence>
<dbReference type="SMART" id="SM00249">
    <property type="entry name" value="PHD"/>
    <property type="match status" value="1"/>
</dbReference>
<keyword evidence="6" id="KW-0862">Zinc</keyword>
<feature type="domain" description="TFIIS central" evidence="8">
    <location>
        <begin position="292"/>
        <end position="417"/>
    </location>
</feature>
<keyword evidence="4" id="KW-0479">Metal-binding</keyword>
<dbReference type="Gene3D" id="1.10.472.30">
    <property type="entry name" value="Transcription elongation factor S-II, central domain"/>
    <property type="match status" value="1"/>
</dbReference>
<dbReference type="EMBL" id="JAAMPI010000285">
    <property type="protein sequence ID" value="KAF4633143.1"/>
    <property type="molecule type" value="Genomic_DNA"/>
</dbReference>
<evidence type="ECO:0000256" key="4">
    <source>
        <dbReference type="ARBA" id="ARBA00022723"/>
    </source>
</evidence>
<feature type="region of interest" description="Disordered" evidence="7">
    <location>
        <begin position="527"/>
        <end position="577"/>
    </location>
</feature>
<feature type="compositionally biased region" description="Basic and acidic residues" evidence="7">
    <location>
        <begin position="793"/>
        <end position="807"/>
    </location>
</feature>
<keyword evidence="10" id="KW-1185">Reference proteome</keyword>
<dbReference type="InterPro" id="IPR001965">
    <property type="entry name" value="Znf_PHD"/>
</dbReference>
<reference evidence="9 10" key="1">
    <citation type="submission" date="2020-03" db="EMBL/GenBank/DDBJ databases">
        <title>Draft Genome Sequence of Cudoniella acicularis.</title>
        <authorList>
            <person name="Buettner E."/>
            <person name="Kellner H."/>
        </authorList>
    </citation>
    <scope>NUCLEOTIDE SEQUENCE [LARGE SCALE GENOMIC DNA]</scope>
    <source>
        <strain evidence="9 10">DSM 108380</strain>
    </source>
</reference>
<dbReference type="Proteomes" id="UP000566819">
    <property type="component" value="Unassembled WGS sequence"/>
</dbReference>
<dbReference type="InterPro" id="IPR019786">
    <property type="entry name" value="Zinc_finger_PHD-type_CS"/>
</dbReference>
<evidence type="ECO:0000259" key="8">
    <source>
        <dbReference type="PROSITE" id="PS51321"/>
    </source>
</evidence>
<dbReference type="GO" id="GO:0001139">
    <property type="term" value="F:RNA polymerase II complex recruiting activity"/>
    <property type="evidence" value="ECO:0007669"/>
    <property type="project" value="TreeGrafter"/>
</dbReference>
<dbReference type="OrthoDB" id="79252at2759"/>
<feature type="compositionally biased region" description="Polar residues" evidence="7">
    <location>
        <begin position="21"/>
        <end position="33"/>
    </location>
</feature>
<feature type="compositionally biased region" description="Basic and acidic residues" evidence="7">
    <location>
        <begin position="478"/>
        <end position="487"/>
    </location>
</feature>
<feature type="region of interest" description="Disordered" evidence="7">
    <location>
        <begin position="738"/>
        <end position="807"/>
    </location>
</feature>
<comment type="caution">
    <text evidence="9">The sequence shown here is derived from an EMBL/GenBank/DDBJ whole genome shotgun (WGS) entry which is preliminary data.</text>
</comment>
<feature type="region of interest" description="Disordered" evidence="7">
    <location>
        <begin position="158"/>
        <end position="282"/>
    </location>
</feature>
<evidence type="ECO:0000256" key="3">
    <source>
        <dbReference type="ARBA" id="ARBA00021616"/>
    </source>
</evidence>
<dbReference type="Gene3D" id="3.30.40.10">
    <property type="entry name" value="Zinc/RING finger domain, C3HC4 (zinc finger)"/>
    <property type="match status" value="1"/>
</dbReference>
<dbReference type="SMART" id="SM00510">
    <property type="entry name" value="TFS2M"/>
    <property type="match status" value="1"/>
</dbReference>
<dbReference type="InterPro" id="IPR019787">
    <property type="entry name" value="Znf_PHD-finger"/>
</dbReference>
<dbReference type="InterPro" id="IPR055499">
    <property type="entry name" value="DUF7071"/>
</dbReference>
<evidence type="ECO:0000256" key="1">
    <source>
        <dbReference type="ARBA" id="ARBA00002311"/>
    </source>
</evidence>
<dbReference type="GO" id="GO:0008270">
    <property type="term" value="F:zinc ion binding"/>
    <property type="evidence" value="ECO:0007669"/>
    <property type="project" value="UniProtKB-KW"/>
</dbReference>
<dbReference type="PANTHER" id="PTHR11477:SF11">
    <property type="entry name" value="TRANSCRIPTION FACTOR BYE1"/>
    <property type="match status" value="1"/>
</dbReference>
<feature type="compositionally biased region" description="Low complexity" evidence="7">
    <location>
        <begin position="199"/>
        <end position="208"/>
    </location>
</feature>